<feature type="domain" description="DUF5658" evidence="2">
    <location>
        <begin position="24"/>
        <end position="112"/>
    </location>
</feature>
<keyword evidence="4" id="KW-1185">Reference proteome</keyword>
<dbReference type="EMBL" id="JACXSI010000007">
    <property type="protein sequence ID" value="MBD3107567.1"/>
    <property type="molecule type" value="Genomic_DNA"/>
</dbReference>
<feature type="transmembrane region" description="Helical" evidence="1">
    <location>
        <begin position="60"/>
        <end position="78"/>
    </location>
</feature>
<name>A0A927CTH7_9BACI</name>
<dbReference type="Pfam" id="PF18902">
    <property type="entry name" value="DUF5658"/>
    <property type="match status" value="1"/>
</dbReference>
<reference evidence="3" key="1">
    <citation type="submission" date="2020-09" db="EMBL/GenBank/DDBJ databases">
        <title>Bacillus faecalis sp. nov., a moderately halophilic bacterium isolated from cow faeces.</title>
        <authorList>
            <person name="Jiang L."/>
            <person name="Lee J."/>
        </authorList>
    </citation>
    <scope>NUCLEOTIDE SEQUENCE</scope>
    <source>
        <strain evidence="3">AGMB 02131</strain>
    </source>
</reference>
<feature type="transmembrane region" description="Helical" evidence="1">
    <location>
        <begin position="90"/>
        <end position="113"/>
    </location>
</feature>
<evidence type="ECO:0000259" key="2">
    <source>
        <dbReference type="Pfam" id="PF18902"/>
    </source>
</evidence>
<sequence>MSIISEKIKSNRSSETPLIVILAVILFVLSMIDAVCTHIGTHLGLIEEANPFMREAIEVTVLFMYAWKIVWGLLFIYLSTKIPPNSAVVTWLAIIALSLYIAVMGIHTFWIFLNL</sequence>
<gene>
    <name evidence="3" type="ORF">IEO70_04240</name>
</gene>
<evidence type="ECO:0000313" key="3">
    <source>
        <dbReference type="EMBL" id="MBD3107567.1"/>
    </source>
</evidence>
<proteinExistence type="predicted"/>
<dbReference type="RefSeq" id="WP_190997111.1">
    <property type="nucleotide sequence ID" value="NZ_JACXSI010000007.1"/>
</dbReference>
<keyword evidence="1" id="KW-0472">Membrane</keyword>
<organism evidence="3 4">
    <name type="scientific">Peribacillus faecalis</name>
    <dbReference type="NCBI Taxonomy" id="2772559"/>
    <lineage>
        <taxon>Bacteria</taxon>
        <taxon>Bacillati</taxon>
        <taxon>Bacillota</taxon>
        <taxon>Bacilli</taxon>
        <taxon>Bacillales</taxon>
        <taxon>Bacillaceae</taxon>
        <taxon>Peribacillus</taxon>
    </lineage>
</organism>
<dbReference type="Proteomes" id="UP000602076">
    <property type="component" value="Unassembled WGS sequence"/>
</dbReference>
<feature type="transmembrane region" description="Helical" evidence="1">
    <location>
        <begin position="20"/>
        <end position="40"/>
    </location>
</feature>
<protein>
    <recommendedName>
        <fullName evidence="2">DUF5658 domain-containing protein</fullName>
    </recommendedName>
</protein>
<dbReference type="AlphaFoldDB" id="A0A927CTH7"/>
<dbReference type="InterPro" id="IPR043717">
    <property type="entry name" value="DUF5658"/>
</dbReference>
<keyword evidence="1" id="KW-1133">Transmembrane helix</keyword>
<comment type="caution">
    <text evidence="3">The sequence shown here is derived from an EMBL/GenBank/DDBJ whole genome shotgun (WGS) entry which is preliminary data.</text>
</comment>
<keyword evidence="1" id="KW-0812">Transmembrane</keyword>
<evidence type="ECO:0000256" key="1">
    <source>
        <dbReference type="SAM" id="Phobius"/>
    </source>
</evidence>
<evidence type="ECO:0000313" key="4">
    <source>
        <dbReference type="Proteomes" id="UP000602076"/>
    </source>
</evidence>
<accession>A0A927CTH7</accession>